<dbReference type="GO" id="GO:0048040">
    <property type="term" value="F:UDP-glucuronate decarboxylase activity"/>
    <property type="evidence" value="ECO:0007669"/>
    <property type="project" value="TreeGrafter"/>
</dbReference>
<dbReference type="InterPro" id="IPR036291">
    <property type="entry name" value="NAD(P)-bd_dom_sf"/>
</dbReference>
<dbReference type="PANTHER" id="PTHR43078">
    <property type="entry name" value="UDP-GLUCURONIC ACID DECARBOXYLASE-RELATED"/>
    <property type="match status" value="1"/>
</dbReference>
<keyword evidence="11" id="KW-0456">Lyase</keyword>
<protein>
    <submittedName>
        <fullName evidence="14">SDR family oxidoreductase</fullName>
    </submittedName>
</protein>
<dbReference type="GO" id="GO:0070403">
    <property type="term" value="F:NAD+ binding"/>
    <property type="evidence" value="ECO:0007669"/>
    <property type="project" value="InterPro"/>
</dbReference>
<keyword evidence="5" id="KW-0735">Signal-anchor</keyword>
<dbReference type="InterPro" id="IPR044516">
    <property type="entry name" value="UXS-like"/>
</dbReference>
<evidence type="ECO:0000256" key="4">
    <source>
        <dbReference type="ARBA" id="ARBA00022793"/>
    </source>
</evidence>
<evidence type="ECO:0000256" key="1">
    <source>
        <dbReference type="ARBA" id="ARBA00001911"/>
    </source>
</evidence>
<dbReference type="GO" id="GO:0042732">
    <property type="term" value="P:D-xylose metabolic process"/>
    <property type="evidence" value="ECO:0007669"/>
    <property type="project" value="InterPro"/>
</dbReference>
<evidence type="ECO:0000256" key="9">
    <source>
        <dbReference type="ARBA" id="ARBA00023136"/>
    </source>
</evidence>
<keyword evidence="4" id="KW-0210">Decarboxylase</keyword>
<proteinExistence type="predicted"/>
<sequence length="320" mass="34476">MRVVVTGGAGFVGSHLCEALLGRGDDVVCVDNLSTGSAENIAALRDQRGFTFVHADVSTGLEVPGRVDAVAHLASPASPADYQRLPLQTLAVGSRGTEHALDLARRHEARFVLASTSEVYGDPRIHPQPEEYWGHVNPVGPRSVYDEAKRYAEAVTAAYARHAGTNAGIVRIFNTYGPRLRPHDGRVVSSFIRQALAGEPLTLFGDGQQTRSFCFVDDLVRGIVAMLDSREPGPVNLGNPDERTVAELAGLVLHITGSSSSVRNLPLPTDDPVRRCPVIDRALERLAWKPETGLEEGLRATVSWFRSRPAQPLAAVGPAR</sequence>
<evidence type="ECO:0000256" key="6">
    <source>
        <dbReference type="ARBA" id="ARBA00022989"/>
    </source>
</evidence>
<dbReference type="RefSeq" id="WP_201837008.1">
    <property type="nucleotide sequence ID" value="NZ_JAERRK010000008.1"/>
</dbReference>
<comment type="subcellular location">
    <subcellularLocation>
        <location evidence="2">Golgi apparatus membrane</location>
        <topology evidence="2">Single-pass type II membrane protein</topology>
    </subcellularLocation>
    <subcellularLocation>
        <location evidence="12">Golgi apparatus</location>
        <location evidence="12">Golgi stack membrane</location>
    </subcellularLocation>
</comment>
<dbReference type="GO" id="GO:0005737">
    <property type="term" value="C:cytoplasm"/>
    <property type="evidence" value="ECO:0007669"/>
    <property type="project" value="TreeGrafter"/>
</dbReference>
<keyword evidence="9" id="KW-0472">Membrane</keyword>
<name>A0A937EKX4_9ACTN</name>
<dbReference type="SUPFAM" id="SSF51735">
    <property type="entry name" value="NAD(P)-binding Rossmann-fold domains"/>
    <property type="match status" value="1"/>
</dbReference>
<evidence type="ECO:0000256" key="8">
    <source>
        <dbReference type="ARBA" id="ARBA00023034"/>
    </source>
</evidence>
<evidence type="ECO:0000256" key="10">
    <source>
        <dbReference type="ARBA" id="ARBA00023180"/>
    </source>
</evidence>
<keyword evidence="3" id="KW-0812">Transmembrane</keyword>
<keyword evidence="10" id="KW-0325">Glycoprotein</keyword>
<comment type="cofactor">
    <cofactor evidence="1">
        <name>NAD(+)</name>
        <dbReference type="ChEBI" id="CHEBI:57540"/>
    </cofactor>
</comment>
<dbReference type="CDD" id="cd05230">
    <property type="entry name" value="UGD_SDR_e"/>
    <property type="match status" value="1"/>
</dbReference>
<dbReference type="Pfam" id="PF01370">
    <property type="entry name" value="Epimerase"/>
    <property type="match status" value="1"/>
</dbReference>
<evidence type="ECO:0000256" key="12">
    <source>
        <dbReference type="ARBA" id="ARBA00037859"/>
    </source>
</evidence>
<dbReference type="Gene3D" id="3.40.50.720">
    <property type="entry name" value="NAD(P)-binding Rossmann-like Domain"/>
    <property type="match status" value="1"/>
</dbReference>
<keyword evidence="6" id="KW-1133">Transmembrane helix</keyword>
<reference evidence="14" key="1">
    <citation type="submission" date="2021-01" db="EMBL/GenBank/DDBJ databases">
        <title>WGS of actinomycetes isolated from Thailand.</title>
        <authorList>
            <person name="Thawai C."/>
        </authorList>
    </citation>
    <scope>NUCLEOTIDE SEQUENCE</scope>
    <source>
        <strain evidence="14">RCU-197</strain>
    </source>
</reference>
<dbReference type="EMBL" id="JAERRK010000008">
    <property type="protein sequence ID" value="MBL1084001.1"/>
    <property type="molecule type" value="Genomic_DNA"/>
</dbReference>
<evidence type="ECO:0000256" key="11">
    <source>
        <dbReference type="ARBA" id="ARBA00023239"/>
    </source>
</evidence>
<keyword evidence="8" id="KW-0333">Golgi apparatus</keyword>
<dbReference type="PANTHER" id="PTHR43078:SF6">
    <property type="entry name" value="UDP-GLUCURONIC ACID DECARBOXYLASE 1"/>
    <property type="match status" value="1"/>
</dbReference>
<evidence type="ECO:0000313" key="15">
    <source>
        <dbReference type="Proteomes" id="UP000661858"/>
    </source>
</evidence>
<evidence type="ECO:0000256" key="5">
    <source>
        <dbReference type="ARBA" id="ARBA00022968"/>
    </source>
</evidence>
<evidence type="ECO:0000256" key="2">
    <source>
        <dbReference type="ARBA" id="ARBA00004323"/>
    </source>
</evidence>
<evidence type="ECO:0000256" key="7">
    <source>
        <dbReference type="ARBA" id="ARBA00023027"/>
    </source>
</evidence>
<organism evidence="14 15">
    <name type="scientific">Streptomyces actinomycinicus</name>
    <dbReference type="NCBI Taxonomy" id="1695166"/>
    <lineage>
        <taxon>Bacteria</taxon>
        <taxon>Bacillati</taxon>
        <taxon>Actinomycetota</taxon>
        <taxon>Actinomycetes</taxon>
        <taxon>Kitasatosporales</taxon>
        <taxon>Streptomycetaceae</taxon>
        <taxon>Streptomyces</taxon>
    </lineage>
</organism>
<dbReference type="Proteomes" id="UP000661858">
    <property type="component" value="Unassembled WGS sequence"/>
</dbReference>
<dbReference type="InterPro" id="IPR001509">
    <property type="entry name" value="Epimerase_deHydtase"/>
</dbReference>
<keyword evidence="7" id="KW-0520">NAD</keyword>
<gene>
    <name evidence="14" type="ORF">JK359_18835</name>
</gene>
<feature type="domain" description="NAD-dependent epimerase/dehydratase" evidence="13">
    <location>
        <begin position="3"/>
        <end position="238"/>
    </location>
</feature>
<dbReference type="FunFam" id="3.40.50.720:FF:000065">
    <property type="entry name" value="UDP-glucuronic acid decarboxylase 1"/>
    <property type="match status" value="1"/>
</dbReference>
<comment type="caution">
    <text evidence="14">The sequence shown here is derived from an EMBL/GenBank/DDBJ whole genome shotgun (WGS) entry which is preliminary data.</text>
</comment>
<evidence type="ECO:0000259" key="13">
    <source>
        <dbReference type="Pfam" id="PF01370"/>
    </source>
</evidence>
<accession>A0A937EKX4</accession>
<evidence type="ECO:0000313" key="14">
    <source>
        <dbReference type="EMBL" id="MBL1084001.1"/>
    </source>
</evidence>
<keyword evidence="15" id="KW-1185">Reference proteome</keyword>
<evidence type="ECO:0000256" key="3">
    <source>
        <dbReference type="ARBA" id="ARBA00022692"/>
    </source>
</evidence>
<dbReference type="AlphaFoldDB" id="A0A937EKX4"/>